<keyword evidence="3" id="KW-1185">Reference proteome</keyword>
<dbReference type="InterPro" id="IPR051291">
    <property type="entry name" value="CIMAP"/>
</dbReference>
<feature type="compositionally biased region" description="Polar residues" evidence="1">
    <location>
        <begin position="1"/>
        <end position="14"/>
    </location>
</feature>
<proteinExistence type="predicted"/>
<gene>
    <name evidence="2" type="ORF">SCF082_LOCUS21524</name>
</gene>
<feature type="non-terminal residue" evidence="2">
    <location>
        <position position="1"/>
    </location>
</feature>
<organism evidence="2 3">
    <name type="scientific">Durusdinium trenchii</name>
    <dbReference type="NCBI Taxonomy" id="1381693"/>
    <lineage>
        <taxon>Eukaryota</taxon>
        <taxon>Sar</taxon>
        <taxon>Alveolata</taxon>
        <taxon>Dinophyceae</taxon>
        <taxon>Suessiales</taxon>
        <taxon>Symbiodiniaceae</taxon>
        <taxon>Durusdinium</taxon>
    </lineage>
</organism>
<dbReference type="EMBL" id="CAXAMM010015291">
    <property type="protein sequence ID" value="CAK9035976.1"/>
    <property type="molecule type" value="Genomic_DNA"/>
</dbReference>
<reference evidence="2 3" key="1">
    <citation type="submission" date="2024-02" db="EMBL/GenBank/DDBJ databases">
        <authorList>
            <person name="Chen Y."/>
            <person name="Shah S."/>
            <person name="Dougan E. K."/>
            <person name="Thang M."/>
            <person name="Chan C."/>
        </authorList>
    </citation>
    <scope>NUCLEOTIDE SEQUENCE [LARGE SCALE GENOMIC DNA]</scope>
</reference>
<accession>A0ABP0LB31</accession>
<dbReference type="Pfam" id="PF07004">
    <property type="entry name" value="SHIPPO-rpt"/>
    <property type="match status" value="6"/>
</dbReference>
<dbReference type="InterPro" id="IPR010736">
    <property type="entry name" value="SHIPPO-rpt"/>
</dbReference>
<comment type="caution">
    <text evidence="2">The sequence shown here is derived from an EMBL/GenBank/DDBJ whole genome shotgun (WGS) entry which is preliminary data.</text>
</comment>
<evidence type="ECO:0000256" key="1">
    <source>
        <dbReference type="SAM" id="MobiDB-lite"/>
    </source>
</evidence>
<protein>
    <submittedName>
        <fullName evidence="2">Pumilio-like 2</fullName>
    </submittedName>
</protein>
<feature type="compositionally biased region" description="Polar residues" evidence="1">
    <location>
        <begin position="60"/>
        <end position="69"/>
    </location>
</feature>
<dbReference type="PANTHER" id="PTHR21580:SF28">
    <property type="entry name" value="BOREALIN N-TERMINAL DOMAIN-CONTAINING PROTEIN-RELATED"/>
    <property type="match status" value="1"/>
</dbReference>
<dbReference type="PANTHER" id="PTHR21580">
    <property type="entry name" value="SHIPPO-1-RELATED"/>
    <property type="match status" value="1"/>
</dbReference>
<dbReference type="Proteomes" id="UP001642464">
    <property type="component" value="Unassembled WGS sequence"/>
</dbReference>
<sequence>QDSWQSSPKNFTRSRSSHDDLKSRLQFSSMTDGGVKKGPTFMHIVSNHKTGARWSFGQKGPSTLFSSNSSPPPGTYNLPSGPNAASGGKYKKPPNFSFGGSSRFALGPNEKKQPGPGAYNPKDPLLTAGPKVSFTGANAGRGLPLQENAPGPGAYEQRSSLGKSKMFTARGRQANAGTRSRSQPGPGAYDPKVNAVLMGIPRCGFGTATRADITGAASSLFGPGPGAYDLQNAMSLGKNGPKYSATSRRRVHDLDSYVTPGPGTYNAHTTSFVPGQKSAPEFAFTSTDKAFHSNDRSHEVSR</sequence>
<name>A0ABP0LB31_9DINO</name>
<feature type="region of interest" description="Disordered" evidence="1">
    <location>
        <begin position="1"/>
        <end position="190"/>
    </location>
</feature>
<evidence type="ECO:0000313" key="2">
    <source>
        <dbReference type="EMBL" id="CAK9035976.1"/>
    </source>
</evidence>
<evidence type="ECO:0000313" key="3">
    <source>
        <dbReference type="Proteomes" id="UP001642464"/>
    </source>
</evidence>